<evidence type="ECO:0000256" key="2">
    <source>
        <dbReference type="ARBA" id="ARBA00022679"/>
    </source>
</evidence>
<organism evidence="4 5">
    <name type="scientific">Citrobacter koseri</name>
    <name type="common">Citrobacter diversus</name>
    <dbReference type="NCBI Taxonomy" id="545"/>
    <lineage>
        <taxon>Bacteria</taxon>
        <taxon>Pseudomonadati</taxon>
        <taxon>Pseudomonadota</taxon>
        <taxon>Gammaproteobacteria</taxon>
        <taxon>Enterobacterales</taxon>
        <taxon>Enterobacteriaceae</taxon>
        <taxon>Citrobacter</taxon>
    </lineage>
</organism>
<dbReference type="InterPro" id="IPR014030">
    <property type="entry name" value="Ketoacyl_synth_N"/>
</dbReference>
<dbReference type="UniPathway" id="UPA00094"/>
<dbReference type="AlphaFoldDB" id="A0A2X2W7K8"/>
<dbReference type="Pfam" id="PF00109">
    <property type="entry name" value="ketoacyl-synt"/>
    <property type="match status" value="1"/>
</dbReference>
<sequence length="246" mass="26425">MINALGNDTDEIATNLTRGVAPGMRPRSGWLQGHPQAVLAGVDGELPAIPDDFAAHRSRNNQLLLAALAQIQPRVDEAIAQYGRDRVAVVLGTSTSGLDEGDAHVNLTLNGQESLSWQYPQQELGDPSRFLSHWLALDGPAFTLSTACSSSARAIISGRRLIEAGLADVAIVGGADTLSRMPINGFHSLESLSPTRCLPFGRDRSGITIRRRGRADAADPRTAACRAVGRRRVQRRVPYFRAASAR</sequence>
<dbReference type="Proteomes" id="UP000251584">
    <property type="component" value="Unassembled WGS sequence"/>
</dbReference>
<feature type="domain" description="Beta-ketoacyl synthase-like N-terminal" evidence="3">
    <location>
        <begin position="59"/>
        <end position="207"/>
    </location>
</feature>
<evidence type="ECO:0000256" key="1">
    <source>
        <dbReference type="ARBA" id="ARBA00005194"/>
    </source>
</evidence>
<keyword evidence="2" id="KW-0808">Transferase</keyword>
<reference evidence="4 5" key="1">
    <citation type="submission" date="2018-06" db="EMBL/GenBank/DDBJ databases">
        <authorList>
            <consortium name="Pathogen Informatics"/>
            <person name="Doyle S."/>
        </authorList>
    </citation>
    <scope>NUCLEOTIDE SEQUENCE [LARGE SCALE GENOMIC DNA]</scope>
    <source>
        <strain evidence="4 5">NCTC10786</strain>
    </source>
</reference>
<dbReference type="GO" id="GO:0006633">
    <property type="term" value="P:fatty acid biosynthetic process"/>
    <property type="evidence" value="ECO:0007669"/>
    <property type="project" value="UniProtKB-UniPathway"/>
</dbReference>
<dbReference type="EMBL" id="UAVY01000007">
    <property type="protein sequence ID" value="SQB36808.1"/>
    <property type="molecule type" value="Genomic_DNA"/>
</dbReference>
<dbReference type="InterPro" id="IPR018201">
    <property type="entry name" value="Ketoacyl_synth_AS"/>
</dbReference>
<gene>
    <name evidence="4" type="ORF">NCTC10786_03688</name>
</gene>
<dbReference type="GO" id="GO:0004315">
    <property type="term" value="F:3-oxoacyl-[acyl-carrier-protein] synthase activity"/>
    <property type="evidence" value="ECO:0007669"/>
    <property type="project" value="InterPro"/>
</dbReference>
<evidence type="ECO:0000259" key="3">
    <source>
        <dbReference type="Pfam" id="PF00109"/>
    </source>
</evidence>
<proteinExistence type="predicted"/>
<comment type="pathway">
    <text evidence="1">Lipid metabolism; fatty acid biosynthesis.</text>
</comment>
<dbReference type="PROSITE" id="PS00606">
    <property type="entry name" value="KS3_1"/>
    <property type="match status" value="1"/>
</dbReference>
<protein>
    <submittedName>
        <fullName evidence="4">3-oxoacyl-(Acyl carrier protein) synthase I</fullName>
    </submittedName>
</protein>
<dbReference type="InterPro" id="IPR016039">
    <property type="entry name" value="Thiolase-like"/>
</dbReference>
<dbReference type="PANTHER" id="PTHR11712">
    <property type="entry name" value="POLYKETIDE SYNTHASE-RELATED"/>
    <property type="match status" value="1"/>
</dbReference>
<accession>A0A2X2W7K8</accession>
<evidence type="ECO:0000313" key="5">
    <source>
        <dbReference type="Proteomes" id="UP000251584"/>
    </source>
</evidence>
<dbReference type="SUPFAM" id="SSF53901">
    <property type="entry name" value="Thiolase-like"/>
    <property type="match status" value="1"/>
</dbReference>
<dbReference type="Gene3D" id="3.40.47.10">
    <property type="match status" value="1"/>
</dbReference>
<dbReference type="GO" id="GO:0005829">
    <property type="term" value="C:cytosol"/>
    <property type="evidence" value="ECO:0007669"/>
    <property type="project" value="TreeGrafter"/>
</dbReference>
<evidence type="ECO:0000313" key="4">
    <source>
        <dbReference type="EMBL" id="SQB36808.1"/>
    </source>
</evidence>
<dbReference type="InterPro" id="IPR000794">
    <property type="entry name" value="Beta-ketoacyl_synthase"/>
</dbReference>
<dbReference type="PANTHER" id="PTHR11712:SF320">
    <property type="entry name" value="BETA-KETOACYL SYNTHASE"/>
    <property type="match status" value="1"/>
</dbReference>
<name>A0A2X2W7K8_CITKO</name>